<sequence length="525" mass="58543">MLFEELSQTNPPTSKAEPGAILAIVADKRVPDEVLVQKDAFLEAKFRSQRGTLSPIGRLPPEIVAEIFLFAATMPVSVGGTIGADSDWSSTTTRMPRNLSSVCTRWREISRTTPALWRVLDILISASMHSEQPEGIFELLDLHLRLCKPFHLDLRVTMMSSYLGPLAGAPLAFLKSSSHRIGALTVMGPLKAIEHLVDMDSDVFSKLERLDLRLIELVQMVDTWPEQIAALHTLPELRHLHLNLSGSASFSSFSLDAIFHPHSRWNALRSVEITLYNTKDIIASYASFAHAPNLERLWIEAEEFWDHLSPTNLQPISFQKLNHLVLRGHFDNVELVARLFQPLAAPALRVLDVQSFSDAEPIQQFLVRSGGPPIEDLIVDTEFLNGPILAAVLRLLPHLRSLTLRFIEGPNDEFLLAMTVQPDSDARMLPHLQLLKIAAVDGSAMNLAILVCMLESRQAQLQHARVSITLPAIGPEMREADPAVFGRFQTLVDSGMLRLDWNEGIDLDQDEDGVLTYFGDLVQHL</sequence>
<protein>
    <submittedName>
        <fullName evidence="1">F-box domain-containing protein</fullName>
    </submittedName>
</protein>
<organism evidence="1 2">
    <name type="scientific">Mycena chlorophos</name>
    <name type="common">Agaric fungus</name>
    <name type="synonym">Agaricus chlorophos</name>
    <dbReference type="NCBI Taxonomy" id="658473"/>
    <lineage>
        <taxon>Eukaryota</taxon>
        <taxon>Fungi</taxon>
        <taxon>Dikarya</taxon>
        <taxon>Basidiomycota</taxon>
        <taxon>Agaricomycotina</taxon>
        <taxon>Agaricomycetes</taxon>
        <taxon>Agaricomycetidae</taxon>
        <taxon>Agaricales</taxon>
        <taxon>Marasmiineae</taxon>
        <taxon>Mycenaceae</taxon>
        <taxon>Mycena</taxon>
    </lineage>
</organism>
<proteinExistence type="predicted"/>
<dbReference type="EMBL" id="JACAZE010000003">
    <property type="protein sequence ID" value="KAF7319303.1"/>
    <property type="molecule type" value="Genomic_DNA"/>
</dbReference>
<keyword evidence="2" id="KW-1185">Reference proteome</keyword>
<dbReference type="OrthoDB" id="3365698at2759"/>
<dbReference type="Proteomes" id="UP000613580">
    <property type="component" value="Unassembled WGS sequence"/>
</dbReference>
<accession>A0A8H6TID2</accession>
<reference evidence="1" key="1">
    <citation type="submission" date="2020-05" db="EMBL/GenBank/DDBJ databases">
        <title>Mycena genomes resolve the evolution of fungal bioluminescence.</title>
        <authorList>
            <person name="Tsai I.J."/>
        </authorList>
    </citation>
    <scope>NUCLEOTIDE SEQUENCE</scope>
    <source>
        <strain evidence="1">110903Hualien_Pintung</strain>
    </source>
</reference>
<dbReference type="AlphaFoldDB" id="A0A8H6TID2"/>
<name>A0A8H6TID2_MYCCL</name>
<dbReference type="Gene3D" id="3.80.10.10">
    <property type="entry name" value="Ribonuclease Inhibitor"/>
    <property type="match status" value="1"/>
</dbReference>
<gene>
    <name evidence="1" type="ORF">HMN09_00267800</name>
</gene>
<evidence type="ECO:0000313" key="1">
    <source>
        <dbReference type="EMBL" id="KAF7319303.1"/>
    </source>
</evidence>
<dbReference type="SUPFAM" id="SSF81383">
    <property type="entry name" value="F-box domain"/>
    <property type="match status" value="1"/>
</dbReference>
<dbReference type="PANTHER" id="PTHR38926">
    <property type="entry name" value="F-BOX DOMAIN CONTAINING PROTEIN, EXPRESSED"/>
    <property type="match status" value="1"/>
</dbReference>
<dbReference type="InterPro" id="IPR036047">
    <property type="entry name" value="F-box-like_dom_sf"/>
</dbReference>
<dbReference type="SUPFAM" id="SSF52047">
    <property type="entry name" value="RNI-like"/>
    <property type="match status" value="1"/>
</dbReference>
<dbReference type="InterPro" id="IPR032675">
    <property type="entry name" value="LRR_dom_sf"/>
</dbReference>
<dbReference type="Gene3D" id="1.20.1280.50">
    <property type="match status" value="1"/>
</dbReference>
<comment type="caution">
    <text evidence="1">The sequence shown here is derived from an EMBL/GenBank/DDBJ whole genome shotgun (WGS) entry which is preliminary data.</text>
</comment>
<evidence type="ECO:0000313" key="2">
    <source>
        <dbReference type="Proteomes" id="UP000613580"/>
    </source>
</evidence>
<dbReference type="PANTHER" id="PTHR38926:SF5">
    <property type="entry name" value="F-BOX AND LEUCINE-RICH REPEAT PROTEIN 6"/>
    <property type="match status" value="1"/>
</dbReference>